<proteinExistence type="predicted"/>
<accession>A0A8S5RDQ5</accession>
<reference evidence="1" key="1">
    <citation type="journal article" date="2021" name="Proc. Natl. Acad. Sci. U.S.A.">
        <title>A Catalog of Tens of Thousands of Viruses from Human Metagenomes Reveals Hidden Associations with Chronic Diseases.</title>
        <authorList>
            <person name="Tisza M.J."/>
            <person name="Buck C.B."/>
        </authorList>
    </citation>
    <scope>NUCLEOTIDE SEQUENCE</scope>
    <source>
        <strain evidence="1">Ctx9V1</strain>
    </source>
</reference>
<protein>
    <submittedName>
        <fullName evidence="1">Uncharacterized protein</fullName>
    </submittedName>
</protein>
<name>A0A8S5RDQ5_9VIRU</name>
<organism evidence="1">
    <name type="scientific">virus sp. ctx9V1</name>
    <dbReference type="NCBI Taxonomy" id="2828001"/>
    <lineage>
        <taxon>Viruses</taxon>
    </lineage>
</organism>
<evidence type="ECO:0000313" key="1">
    <source>
        <dbReference type="EMBL" id="DAE29205.1"/>
    </source>
</evidence>
<dbReference type="EMBL" id="BK059093">
    <property type="protein sequence ID" value="DAE29205.1"/>
    <property type="molecule type" value="Genomic_DNA"/>
</dbReference>
<sequence length="34" mass="4094">MIFQNLYSLLKLIQRSREILLLNSYYIKRSTTSS</sequence>